<dbReference type="STRING" id="1120989.SAMN02745227_02072"/>
<evidence type="ECO:0000313" key="10">
    <source>
        <dbReference type="EMBL" id="SHK33558.1"/>
    </source>
</evidence>
<dbReference type="InterPro" id="IPR022313">
    <property type="entry name" value="Phe/His_NH3-lyase_AS"/>
</dbReference>
<dbReference type="UniPathway" id="UPA00379">
    <property type="reaction ID" value="UER00549"/>
</dbReference>
<comment type="pathway">
    <text evidence="1 8">Amino-acid degradation; L-histidine degradation into L-glutamate; N-formimidoyl-L-glutamate from L-histidine: step 1/3.</text>
</comment>
<evidence type="ECO:0000256" key="7">
    <source>
        <dbReference type="RuleBase" id="RU003954"/>
    </source>
</evidence>
<evidence type="ECO:0000256" key="6">
    <source>
        <dbReference type="NCBIfam" id="TIGR01225"/>
    </source>
</evidence>
<evidence type="ECO:0000256" key="3">
    <source>
        <dbReference type="ARBA" id="ARBA00022808"/>
    </source>
</evidence>
<dbReference type="GO" id="GO:0019556">
    <property type="term" value="P:L-histidine catabolic process to glutamate and formamide"/>
    <property type="evidence" value="ECO:0007669"/>
    <property type="project" value="UniProtKB-UniPathway"/>
</dbReference>
<name>A0A1M6RMJ7_9FIRM</name>
<dbReference type="EMBL" id="FRAI01000034">
    <property type="protein sequence ID" value="SHK33558.1"/>
    <property type="molecule type" value="Genomic_DNA"/>
</dbReference>
<dbReference type="Proteomes" id="UP000243547">
    <property type="component" value="Unassembled WGS sequence"/>
</dbReference>
<accession>A0A1M6RMJ7</accession>
<dbReference type="SUPFAM" id="SSF48557">
    <property type="entry name" value="L-aspartase-like"/>
    <property type="match status" value="1"/>
</dbReference>
<comment type="subcellular location">
    <subcellularLocation>
        <location evidence="9">Cytoplasm</location>
    </subcellularLocation>
</comment>
<dbReference type="InterPro" id="IPR008948">
    <property type="entry name" value="L-Aspartase-like"/>
</dbReference>
<reference evidence="11" key="1">
    <citation type="submission" date="2016-11" db="EMBL/GenBank/DDBJ databases">
        <authorList>
            <person name="Varghese N."/>
            <person name="Submissions S."/>
        </authorList>
    </citation>
    <scope>NUCLEOTIDE SEQUENCE [LARGE SCALE GENOMIC DNA]</scope>
    <source>
        <strain evidence="11">DSM 14826</strain>
    </source>
</reference>
<dbReference type="FunFam" id="1.20.200.10:FF:000003">
    <property type="entry name" value="Histidine ammonia-lyase"/>
    <property type="match status" value="1"/>
</dbReference>
<evidence type="ECO:0000256" key="4">
    <source>
        <dbReference type="ARBA" id="ARBA00023239"/>
    </source>
</evidence>
<dbReference type="GO" id="GO:0019557">
    <property type="term" value="P:L-histidine catabolic process to glutamate and formate"/>
    <property type="evidence" value="ECO:0007669"/>
    <property type="project" value="UniProtKB-UniPathway"/>
</dbReference>
<dbReference type="InterPro" id="IPR001106">
    <property type="entry name" value="Aromatic_Lyase"/>
</dbReference>
<dbReference type="GO" id="GO:0005737">
    <property type="term" value="C:cytoplasm"/>
    <property type="evidence" value="ECO:0007669"/>
    <property type="project" value="UniProtKB-SubCell"/>
</dbReference>
<dbReference type="EC" id="4.3.1.3" evidence="2 6"/>
<dbReference type="NCBIfam" id="NF006871">
    <property type="entry name" value="PRK09367.1"/>
    <property type="match status" value="1"/>
</dbReference>
<evidence type="ECO:0000256" key="1">
    <source>
        <dbReference type="ARBA" id="ARBA00005113"/>
    </source>
</evidence>
<protein>
    <recommendedName>
        <fullName evidence="2 6">Histidine ammonia-lyase</fullName>
        <ecNumber evidence="2 6">4.3.1.3</ecNumber>
    </recommendedName>
</protein>
<dbReference type="InterPro" id="IPR024083">
    <property type="entry name" value="Fumarase/histidase_N"/>
</dbReference>
<evidence type="ECO:0000256" key="2">
    <source>
        <dbReference type="ARBA" id="ARBA00012994"/>
    </source>
</evidence>
<dbReference type="CDD" id="cd00332">
    <property type="entry name" value="PAL-HAL"/>
    <property type="match status" value="1"/>
</dbReference>
<evidence type="ECO:0000313" key="11">
    <source>
        <dbReference type="Proteomes" id="UP000243547"/>
    </source>
</evidence>
<evidence type="ECO:0000256" key="9">
    <source>
        <dbReference type="RuleBase" id="RU004480"/>
    </source>
</evidence>
<dbReference type="AlphaFoldDB" id="A0A1M6RMJ7"/>
<dbReference type="NCBIfam" id="TIGR01225">
    <property type="entry name" value="hutH"/>
    <property type="match status" value="1"/>
</dbReference>
<evidence type="ECO:0000256" key="5">
    <source>
        <dbReference type="ARBA" id="ARBA00049269"/>
    </source>
</evidence>
<gene>
    <name evidence="10" type="ORF">SAMN02745227_02072</name>
</gene>
<keyword evidence="4 7" id="KW-0456">Lyase</keyword>
<dbReference type="Gene3D" id="1.10.275.10">
    <property type="entry name" value="Fumarase/aspartase (N-terminal domain)"/>
    <property type="match status" value="1"/>
</dbReference>
<dbReference type="GO" id="GO:0004397">
    <property type="term" value="F:histidine ammonia-lyase activity"/>
    <property type="evidence" value="ECO:0007669"/>
    <property type="project" value="UniProtKB-UniRule"/>
</dbReference>
<comment type="similarity">
    <text evidence="7">Belongs to the PAL/histidase family.</text>
</comment>
<comment type="catalytic activity">
    <reaction evidence="5 8">
        <text>L-histidine = trans-urocanate + NH4(+)</text>
        <dbReference type="Rhea" id="RHEA:21232"/>
        <dbReference type="ChEBI" id="CHEBI:17771"/>
        <dbReference type="ChEBI" id="CHEBI:28938"/>
        <dbReference type="ChEBI" id="CHEBI:57595"/>
        <dbReference type="EC" id="4.3.1.3"/>
    </reaction>
</comment>
<dbReference type="OrthoDB" id="9806955at2"/>
<dbReference type="PANTHER" id="PTHR10362">
    <property type="entry name" value="HISTIDINE AMMONIA-LYASE"/>
    <property type="match status" value="1"/>
</dbReference>
<dbReference type="PROSITE" id="PS00488">
    <property type="entry name" value="PAL_HISTIDASE"/>
    <property type="match status" value="1"/>
</dbReference>
<dbReference type="RefSeq" id="WP_072908535.1">
    <property type="nucleotide sequence ID" value="NZ_FRAI01000034.1"/>
</dbReference>
<sequence length="421" mass="45037">GVGEPFPEEVVKTMMLLRANSLAKGYSGITMETLELLLEMINNDIIPLVPSQGSLGASGDLVPLAHIALVMIGRGKAYLNGEIVPGIEALNAVGLSPVELKAKEGLALINGTQAMTACGVLALKKSEEIKKLADVIAALTCEALNGIIDAYHPKVGEIRPHKGQQDSGENLRNLLAGSRLISRQGELRVQDPYTLRCIPQVHGGSREALDYVKKVVLTEVNSATDNPLIFSDEGQVISGGNFHGQPLAIAMDTLAIAISEFANISERRIERLVNPQLSGLPAFLVEEGGLNSGFMIPQYVAASLVSENKGLSTPASVDSIPSSANQEDHVSMGTIAARKALKVVENTINVLAIELLCAVQALDFKGPGKMSPITREIYDLVRSKVSKLVEDRELHQDINKCAELIKSGTILKIVSKYINLK</sequence>
<proteinExistence type="inferred from homology"/>
<dbReference type="Pfam" id="PF00221">
    <property type="entry name" value="Lyase_aromatic"/>
    <property type="match status" value="1"/>
</dbReference>
<feature type="non-terminal residue" evidence="10">
    <location>
        <position position="1"/>
    </location>
</feature>
<keyword evidence="11" id="KW-1185">Reference proteome</keyword>
<dbReference type="InterPro" id="IPR005921">
    <property type="entry name" value="HutH"/>
</dbReference>
<organism evidence="10 11">
    <name type="scientific">Anaerobranca californiensis DSM 14826</name>
    <dbReference type="NCBI Taxonomy" id="1120989"/>
    <lineage>
        <taxon>Bacteria</taxon>
        <taxon>Bacillati</taxon>
        <taxon>Bacillota</taxon>
        <taxon>Clostridia</taxon>
        <taxon>Eubacteriales</taxon>
        <taxon>Proteinivoracaceae</taxon>
        <taxon>Anaerobranca</taxon>
    </lineage>
</organism>
<evidence type="ECO:0000256" key="8">
    <source>
        <dbReference type="RuleBase" id="RU004479"/>
    </source>
</evidence>
<dbReference type="Gene3D" id="1.20.200.10">
    <property type="entry name" value="Fumarase/aspartase (Central domain)"/>
    <property type="match status" value="1"/>
</dbReference>
<keyword evidence="3 8" id="KW-0369">Histidine metabolism</keyword>